<proteinExistence type="inferred from homology"/>
<name>A0ABV5VQP4_9BACL</name>
<dbReference type="Gene3D" id="3.30.530.20">
    <property type="match status" value="1"/>
</dbReference>
<evidence type="ECO:0000256" key="1">
    <source>
        <dbReference type="ARBA" id="ARBA00006817"/>
    </source>
</evidence>
<dbReference type="InterPro" id="IPR013538">
    <property type="entry name" value="ASHA1/2-like_C"/>
</dbReference>
<evidence type="ECO:0000313" key="4">
    <source>
        <dbReference type="Proteomes" id="UP001589619"/>
    </source>
</evidence>
<reference evidence="3 4" key="1">
    <citation type="submission" date="2024-09" db="EMBL/GenBank/DDBJ databases">
        <authorList>
            <person name="Sun Q."/>
            <person name="Mori K."/>
        </authorList>
    </citation>
    <scope>NUCLEOTIDE SEQUENCE [LARGE SCALE GENOMIC DNA]</scope>
    <source>
        <strain evidence="3 4">JCM 12520</strain>
    </source>
</reference>
<dbReference type="CDD" id="cd07814">
    <property type="entry name" value="SRPBCC_CalC_Aha1-like"/>
    <property type="match status" value="1"/>
</dbReference>
<dbReference type="Proteomes" id="UP001589619">
    <property type="component" value="Unassembled WGS sequence"/>
</dbReference>
<evidence type="ECO:0000313" key="3">
    <source>
        <dbReference type="EMBL" id="MFB9750351.1"/>
    </source>
</evidence>
<accession>A0ABV5VQP4</accession>
<dbReference type="RefSeq" id="WP_344917131.1">
    <property type="nucleotide sequence ID" value="NZ_BAAAYO010000021.1"/>
</dbReference>
<sequence>MITMLNGKFLLTLQHVYNASKERVFLAWTKEEQLKQWWGITGFTTTIEQMDVKVGGKYRFHMQAPNGNVHTLEGRYIDIVPNEKLSFTWKWINEGDDSEETLVTIHFVEKDKKTELEMTHSAFSTMQAAKRHNKNWNNSLEGGLSNFF</sequence>
<organism evidence="3 4">
    <name type="scientific">Paenibacillus hodogayensis</name>
    <dbReference type="NCBI Taxonomy" id="279208"/>
    <lineage>
        <taxon>Bacteria</taxon>
        <taxon>Bacillati</taxon>
        <taxon>Bacillota</taxon>
        <taxon>Bacilli</taxon>
        <taxon>Bacillales</taxon>
        <taxon>Paenibacillaceae</taxon>
        <taxon>Paenibacillus</taxon>
    </lineage>
</organism>
<gene>
    <name evidence="3" type="ORF">ACFFNY_02095</name>
</gene>
<keyword evidence="4" id="KW-1185">Reference proteome</keyword>
<dbReference type="Pfam" id="PF08327">
    <property type="entry name" value="AHSA1"/>
    <property type="match status" value="1"/>
</dbReference>
<comment type="similarity">
    <text evidence="1">Belongs to the AHA1 family.</text>
</comment>
<comment type="caution">
    <text evidence="3">The sequence shown here is derived from an EMBL/GenBank/DDBJ whole genome shotgun (WGS) entry which is preliminary data.</text>
</comment>
<dbReference type="InterPro" id="IPR023393">
    <property type="entry name" value="START-like_dom_sf"/>
</dbReference>
<evidence type="ECO:0000259" key="2">
    <source>
        <dbReference type="Pfam" id="PF08327"/>
    </source>
</evidence>
<feature type="domain" description="Activator of Hsp90 ATPase homologue 1/2-like C-terminal" evidence="2">
    <location>
        <begin position="18"/>
        <end position="141"/>
    </location>
</feature>
<dbReference type="EMBL" id="JBHMAG010000002">
    <property type="protein sequence ID" value="MFB9750351.1"/>
    <property type="molecule type" value="Genomic_DNA"/>
</dbReference>
<protein>
    <submittedName>
        <fullName evidence="3">SRPBCC domain-containing protein</fullName>
    </submittedName>
</protein>
<dbReference type="SUPFAM" id="SSF55961">
    <property type="entry name" value="Bet v1-like"/>
    <property type="match status" value="1"/>
</dbReference>